<organism evidence="4 5">
    <name type="scientific">Prunus avium</name>
    <name type="common">Cherry</name>
    <name type="synonym">Cerasus avium</name>
    <dbReference type="NCBI Taxonomy" id="42229"/>
    <lineage>
        <taxon>Eukaryota</taxon>
        <taxon>Viridiplantae</taxon>
        <taxon>Streptophyta</taxon>
        <taxon>Embryophyta</taxon>
        <taxon>Tracheophyta</taxon>
        <taxon>Spermatophyta</taxon>
        <taxon>Magnoliopsida</taxon>
        <taxon>eudicotyledons</taxon>
        <taxon>Gunneridae</taxon>
        <taxon>Pentapetalae</taxon>
        <taxon>rosids</taxon>
        <taxon>fabids</taxon>
        <taxon>Rosales</taxon>
        <taxon>Rosaceae</taxon>
        <taxon>Amygdaloideae</taxon>
        <taxon>Amygdaleae</taxon>
        <taxon>Prunus</taxon>
    </lineage>
</organism>
<dbReference type="RefSeq" id="XP_021800303.1">
    <property type="nucleotide sequence ID" value="XM_021944611.1"/>
</dbReference>
<dbReference type="PANTHER" id="PTHR31623">
    <property type="entry name" value="F21J9.9"/>
    <property type="match status" value="1"/>
</dbReference>
<keyword evidence="3" id="KW-0012">Acyltransferase</keyword>
<keyword evidence="4" id="KW-1185">Reference proteome</keyword>
<dbReference type="GeneID" id="110744625"/>
<dbReference type="Proteomes" id="UP000515124">
    <property type="component" value="Unplaced"/>
</dbReference>
<dbReference type="InterPro" id="IPR023213">
    <property type="entry name" value="CAT-like_dom_sf"/>
</dbReference>
<dbReference type="Gramene" id="Pav_sc0003945.1_g040.1.br:mrna">
    <property type="protein sequence ID" value="Pav_sc0003945.1_g040.1.br:CDS:1"/>
    <property type="gene ID" value="Pav_sc0003945.1_g040.1.br"/>
</dbReference>
<dbReference type="AlphaFoldDB" id="A0A6P5REM4"/>
<dbReference type="Pfam" id="PF02458">
    <property type="entry name" value="Transferase"/>
    <property type="match status" value="1"/>
</dbReference>
<dbReference type="PANTHER" id="PTHR31623:SF122">
    <property type="entry name" value="HXXXD-TYPE ACYL-TRANSFERASE FAMILY PROTEIN"/>
    <property type="match status" value="1"/>
</dbReference>
<gene>
    <name evidence="5" type="primary">LOC110744625</name>
</gene>
<evidence type="ECO:0000256" key="2">
    <source>
        <dbReference type="ARBA" id="ARBA00022679"/>
    </source>
</evidence>
<name>A0A6P5REM4_PRUAV</name>
<accession>A0A6P5REM4</accession>
<comment type="similarity">
    <text evidence="1">Belongs to the plant acyltransferase family.</text>
</comment>
<evidence type="ECO:0000313" key="5">
    <source>
        <dbReference type="RefSeq" id="XP_021800303.1"/>
    </source>
</evidence>
<dbReference type="SMR" id="A0A6P5REM4"/>
<proteinExistence type="inferred from homology"/>
<protein>
    <submittedName>
        <fullName evidence="5">Vinorine synthase-like</fullName>
    </submittedName>
</protein>
<evidence type="ECO:0000313" key="4">
    <source>
        <dbReference type="Proteomes" id="UP000515124"/>
    </source>
</evidence>
<evidence type="ECO:0000256" key="3">
    <source>
        <dbReference type="ARBA" id="ARBA00023315"/>
    </source>
</evidence>
<keyword evidence="2" id="KW-0808">Transferase</keyword>
<reference evidence="5" key="1">
    <citation type="submission" date="2025-08" db="UniProtKB">
        <authorList>
            <consortium name="RefSeq"/>
        </authorList>
    </citation>
    <scope>IDENTIFICATION</scope>
</reference>
<dbReference type="Gene3D" id="3.30.559.10">
    <property type="entry name" value="Chloramphenicol acetyltransferase-like domain"/>
    <property type="match status" value="2"/>
</dbReference>
<evidence type="ECO:0000256" key="1">
    <source>
        <dbReference type="ARBA" id="ARBA00009861"/>
    </source>
</evidence>
<sequence length="454" mass="50272">MASQIKVEIIERQTVKPPSPTPHHLRNYKLSHHDEMAPAIYIPLLLFYPNAADANTNNVIATNERCQHLMQSLTTTLTHFYPLAGRIKGHAVIECNDDGAEFVKAGVTCSLSEILEHPDAEMLRRFLAIDQSDSRESATSPLLLVQINLFECGGMAIGFSISHKFADTSTLSLFINCWTATCHNQSNKLMVPKFGAASLFSPLNLSNLEPPAFPPAEGAKEKCMTRRFVLDATKIAALQSKVASSAVPKPTRVQAVSALIWKCKIQASSISSSSNMLGTSLIRPSVVSQPTNMRKNTVPPLAENKVGNLVDFSTAHYSHSGESTSGIDLEDLVAKIGEALEEMKEHCAMKVVFDTGEAWKKKKEYINLVKNDDIDKYVCTSWCRFPFYEANFGWGKPSWVSFVPVPVDNITNLMDKRDGNGIEAWVNLRQKKMALFESNEELLAYASLNPKVTY</sequence>
<dbReference type="KEGG" id="pavi:110744625"/>
<dbReference type="GO" id="GO:0016746">
    <property type="term" value="F:acyltransferase activity"/>
    <property type="evidence" value="ECO:0007669"/>
    <property type="project" value="UniProtKB-KW"/>
</dbReference>